<evidence type="ECO:0000313" key="2">
    <source>
        <dbReference type="EMBL" id="TYK16795.1"/>
    </source>
</evidence>
<name>A0A5D3CZ52_CUCMM</name>
<dbReference type="EMBL" id="SSTD01008275">
    <property type="protein sequence ID" value="TYK16795.1"/>
    <property type="molecule type" value="Genomic_DNA"/>
</dbReference>
<comment type="caution">
    <text evidence="2">The sequence shown here is derived from an EMBL/GenBank/DDBJ whole genome shotgun (WGS) entry which is preliminary data.</text>
</comment>
<accession>A0A5D3CZ52</accession>
<protein>
    <submittedName>
        <fullName evidence="2">Uncharacterized protein</fullName>
    </submittedName>
</protein>
<evidence type="ECO:0000313" key="1">
    <source>
        <dbReference type="EMBL" id="KAA0031975.1"/>
    </source>
</evidence>
<reference evidence="3 4" key="1">
    <citation type="submission" date="2019-08" db="EMBL/GenBank/DDBJ databases">
        <title>Draft genome sequences of two oriental melons (Cucumis melo L. var makuwa).</title>
        <authorList>
            <person name="Kwon S.-Y."/>
        </authorList>
    </citation>
    <scope>NUCLEOTIDE SEQUENCE [LARGE SCALE GENOMIC DNA]</scope>
    <source>
        <strain evidence="4">cv. Chang Bougi</strain>
        <strain evidence="3">cv. SW 3</strain>
        <tissue evidence="2">Leaf</tissue>
    </source>
</reference>
<gene>
    <name evidence="2" type="ORF">E5676_scaffold96G00590</name>
    <name evidence="1" type="ORF">E6C27_scaffold134G00650</name>
</gene>
<dbReference type="Proteomes" id="UP000321947">
    <property type="component" value="Unassembled WGS sequence"/>
</dbReference>
<dbReference type="Proteomes" id="UP000321393">
    <property type="component" value="Unassembled WGS sequence"/>
</dbReference>
<organism evidence="2 4">
    <name type="scientific">Cucumis melo var. makuwa</name>
    <name type="common">Oriental melon</name>
    <dbReference type="NCBI Taxonomy" id="1194695"/>
    <lineage>
        <taxon>Eukaryota</taxon>
        <taxon>Viridiplantae</taxon>
        <taxon>Streptophyta</taxon>
        <taxon>Embryophyta</taxon>
        <taxon>Tracheophyta</taxon>
        <taxon>Spermatophyta</taxon>
        <taxon>Magnoliopsida</taxon>
        <taxon>eudicotyledons</taxon>
        <taxon>Gunneridae</taxon>
        <taxon>Pentapetalae</taxon>
        <taxon>rosids</taxon>
        <taxon>fabids</taxon>
        <taxon>Cucurbitales</taxon>
        <taxon>Cucurbitaceae</taxon>
        <taxon>Benincaseae</taxon>
        <taxon>Cucumis</taxon>
    </lineage>
</organism>
<dbReference type="AlphaFoldDB" id="A0A5D3CZ52"/>
<evidence type="ECO:0000313" key="4">
    <source>
        <dbReference type="Proteomes" id="UP000321947"/>
    </source>
</evidence>
<proteinExistence type="predicted"/>
<dbReference type="EMBL" id="SSTE01021884">
    <property type="protein sequence ID" value="KAA0031975.1"/>
    <property type="molecule type" value="Genomic_DNA"/>
</dbReference>
<evidence type="ECO:0000313" key="3">
    <source>
        <dbReference type="Proteomes" id="UP000321393"/>
    </source>
</evidence>
<sequence length="72" mass="8272">MENNEKDIMGIKEMILDLKVSVERLEEETKENNINKKKKELGTSDGSYYKMKEKMEEVEVMNNLGGGSNDKS</sequence>